<protein>
    <submittedName>
        <fullName evidence="2">Uncharacterized protein</fullName>
    </submittedName>
</protein>
<dbReference type="AlphaFoldDB" id="A0A226EPR2"/>
<dbReference type="Proteomes" id="UP000198287">
    <property type="component" value="Unassembled WGS sequence"/>
</dbReference>
<comment type="caution">
    <text evidence="2">The sequence shown here is derived from an EMBL/GenBank/DDBJ whole genome shotgun (WGS) entry which is preliminary data.</text>
</comment>
<evidence type="ECO:0000256" key="1">
    <source>
        <dbReference type="SAM" id="MobiDB-lite"/>
    </source>
</evidence>
<proteinExistence type="predicted"/>
<dbReference type="EMBL" id="LNIX01000002">
    <property type="protein sequence ID" value="OXA59270.1"/>
    <property type="molecule type" value="Genomic_DNA"/>
</dbReference>
<name>A0A226EPR2_FOLCA</name>
<gene>
    <name evidence="2" type="ORF">Fcan01_05913</name>
</gene>
<reference evidence="2 3" key="1">
    <citation type="submission" date="2015-12" db="EMBL/GenBank/DDBJ databases">
        <title>The genome of Folsomia candida.</title>
        <authorList>
            <person name="Faddeeva A."/>
            <person name="Derks M.F."/>
            <person name="Anvar Y."/>
            <person name="Smit S."/>
            <person name="Van Straalen N."/>
            <person name="Roelofs D."/>
        </authorList>
    </citation>
    <scope>NUCLEOTIDE SEQUENCE [LARGE SCALE GENOMIC DNA]</scope>
    <source>
        <strain evidence="2 3">VU population</strain>
        <tissue evidence="2">Whole body</tissue>
    </source>
</reference>
<feature type="region of interest" description="Disordered" evidence="1">
    <location>
        <begin position="65"/>
        <end position="93"/>
    </location>
</feature>
<organism evidence="2 3">
    <name type="scientific">Folsomia candida</name>
    <name type="common">Springtail</name>
    <dbReference type="NCBI Taxonomy" id="158441"/>
    <lineage>
        <taxon>Eukaryota</taxon>
        <taxon>Metazoa</taxon>
        <taxon>Ecdysozoa</taxon>
        <taxon>Arthropoda</taxon>
        <taxon>Hexapoda</taxon>
        <taxon>Collembola</taxon>
        <taxon>Entomobryomorpha</taxon>
        <taxon>Isotomoidea</taxon>
        <taxon>Isotomidae</taxon>
        <taxon>Proisotominae</taxon>
        <taxon>Folsomia</taxon>
    </lineage>
</organism>
<evidence type="ECO:0000313" key="2">
    <source>
        <dbReference type="EMBL" id="OXA59270.1"/>
    </source>
</evidence>
<keyword evidence="3" id="KW-1185">Reference proteome</keyword>
<accession>A0A226EPR2</accession>
<evidence type="ECO:0000313" key="3">
    <source>
        <dbReference type="Proteomes" id="UP000198287"/>
    </source>
</evidence>
<sequence>MWRLRNHRCECINQVVVGARVRYGLVGLPIQILSSSSSSSSSLLPALLISSDERERESVVLHANPVRRSSSSGKGQGRTRLLQPRIGPRDTGSTAVTAGKNLFGAWSCGGKALISTRSHTTLLLNPFARSSTQGPVDIALLSFWPAIARQPWLDCWIQKQQEEDHCGPRCYSVFGGRAERDSKVTLSAARKETPTERVGAAMIHECSAVDCVVHGFHIAFSAQEYQCIKKKLCDLNKNHFSGGLIHTPSQFSKDLKPFSQQNYHDVTIQLTSGPSPSSNHI</sequence>